<reference evidence="7" key="1">
    <citation type="submission" date="2020-12" db="UniProtKB">
        <authorList>
            <consortium name="WormBaseParasite"/>
        </authorList>
    </citation>
    <scope>IDENTIFICATION</scope>
    <source>
        <strain evidence="7">MHco3</strain>
    </source>
</reference>
<sequence>VRCHECFSNIGVDEGHSLVRIAELTYRIGNTGRAFLFRRVANTRQGSPVIRKLTTGNHLVRDVFCLCCGTKLGWLYEFTCQESERYKEGKFILERKLVRETEVAHNQLAERLFENDGPASPKEVRSNRKPL</sequence>
<evidence type="ECO:0000256" key="1">
    <source>
        <dbReference type="ARBA" id="ARBA00005613"/>
    </source>
</evidence>
<organism evidence="6 7">
    <name type="scientific">Haemonchus contortus</name>
    <name type="common">Barber pole worm</name>
    <dbReference type="NCBI Taxonomy" id="6289"/>
    <lineage>
        <taxon>Eukaryota</taxon>
        <taxon>Metazoa</taxon>
        <taxon>Ecdysozoa</taxon>
        <taxon>Nematoda</taxon>
        <taxon>Chromadorea</taxon>
        <taxon>Rhabditida</taxon>
        <taxon>Rhabditina</taxon>
        <taxon>Rhabditomorpha</taxon>
        <taxon>Strongyloidea</taxon>
        <taxon>Trichostrongylidae</taxon>
        <taxon>Haemonchus</taxon>
    </lineage>
</organism>
<comment type="similarity">
    <text evidence="1 4">Belongs to the yippee family.</text>
</comment>
<dbReference type="AlphaFoldDB" id="A0A7I4YA52"/>
<evidence type="ECO:0000256" key="4">
    <source>
        <dbReference type="RuleBase" id="RU110713"/>
    </source>
</evidence>
<dbReference type="Pfam" id="PF03226">
    <property type="entry name" value="Yippee-Mis18"/>
    <property type="match status" value="1"/>
</dbReference>
<dbReference type="Proteomes" id="UP000025227">
    <property type="component" value="Unplaced"/>
</dbReference>
<dbReference type="InterPro" id="IPR034751">
    <property type="entry name" value="Yippee"/>
</dbReference>
<accession>A0A7I4YA52</accession>
<dbReference type="WBParaSite" id="HCON_00068255-00001">
    <property type="protein sequence ID" value="HCON_00068255-00001"/>
    <property type="gene ID" value="HCON_00068255"/>
</dbReference>
<feature type="domain" description="Yippee" evidence="5">
    <location>
        <begin position="1"/>
        <end position="102"/>
    </location>
</feature>
<evidence type="ECO:0000313" key="7">
    <source>
        <dbReference type="WBParaSite" id="HCON_00068255-00001"/>
    </source>
</evidence>
<proteinExistence type="inferred from homology"/>
<keyword evidence="2" id="KW-0479">Metal-binding</keyword>
<dbReference type="GO" id="GO:0046872">
    <property type="term" value="F:metal ion binding"/>
    <property type="evidence" value="ECO:0007669"/>
    <property type="project" value="UniProtKB-KW"/>
</dbReference>
<dbReference type="OrthoDB" id="6407410at2759"/>
<evidence type="ECO:0000313" key="6">
    <source>
        <dbReference type="Proteomes" id="UP000025227"/>
    </source>
</evidence>
<keyword evidence="6" id="KW-1185">Reference proteome</keyword>
<dbReference type="PROSITE" id="PS51792">
    <property type="entry name" value="YIPPEE"/>
    <property type="match status" value="1"/>
</dbReference>
<evidence type="ECO:0000256" key="3">
    <source>
        <dbReference type="ARBA" id="ARBA00022833"/>
    </source>
</evidence>
<evidence type="ECO:0000259" key="5">
    <source>
        <dbReference type="PROSITE" id="PS51792"/>
    </source>
</evidence>
<dbReference type="InterPro" id="IPR004910">
    <property type="entry name" value="Yippee/Mis18/Cereblon"/>
</dbReference>
<dbReference type="PANTHER" id="PTHR13848">
    <property type="entry name" value="PROTEIN YIPPEE-LIKE CG15309-RELATED"/>
    <property type="match status" value="1"/>
</dbReference>
<keyword evidence="3" id="KW-0862">Zinc</keyword>
<name>A0A7I4YA52_HAECO</name>
<protein>
    <recommendedName>
        <fullName evidence="4">Protein yippee-like</fullName>
    </recommendedName>
</protein>
<dbReference type="OMA" id="CQESERY"/>
<dbReference type="InterPro" id="IPR039058">
    <property type="entry name" value="Yippee_fam"/>
</dbReference>
<evidence type="ECO:0000256" key="2">
    <source>
        <dbReference type="ARBA" id="ARBA00022723"/>
    </source>
</evidence>